<organism evidence="2 3">
    <name type="scientific">Leucocoprinus leucothites</name>
    <dbReference type="NCBI Taxonomy" id="201217"/>
    <lineage>
        <taxon>Eukaryota</taxon>
        <taxon>Fungi</taxon>
        <taxon>Dikarya</taxon>
        <taxon>Basidiomycota</taxon>
        <taxon>Agaricomycotina</taxon>
        <taxon>Agaricomycetes</taxon>
        <taxon>Agaricomycetidae</taxon>
        <taxon>Agaricales</taxon>
        <taxon>Agaricineae</taxon>
        <taxon>Agaricaceae</taxon>
        <taxon>Leucocoprinus</taxon>
    </lineage>
</organism>
<dbReference type="OrthoDB" id="2953893at2759"/>
<feature type="transmembrane region" description="Helical" evidence="1">
    <location>
        <begin position="34"/>
        <end position="55"/>
    </location>
</feature>
<feature type="transmembrane region" description="Helical" evidence="1">
    <location>
        <begin position="146"/>
        <end position="170"/>
    </location>
</feature>
<name>A0A8H5LNC7_9AGAR</name>
<gene>
    <name evidence="2" type="ORF">D9756_000956</name>
</gene>
<dbReference type="EMBL" id="JAACJO010000001">
    <property type="protein sequence ID" value="KAF5363562.1"/>
    <property type="molecule type" value="Genomic_DNA"/>
</dbReference>
<evidence type="ECO:0000256" key="1">
    <source>
        <dbReference type="SAM" id="Phobius"/>
    </source>
</evidence>
<dbReference type="Proteomes" id="UP000559027">
    <property type="component" value="Unassembled WGS sequence"/>
</dbReference>
<reference evidence="2 3" key="1">
    <citation type="journal article" date="2020" name="ISME J.">
        <title>Uncovering the hidden diversity of litter-decomposition mechanisms in mushroom-forming fungi.</title>
        <authorList>
            <person name="Floudas D."/>
            <person name="Bentzer J."/>
            <person name="Ahren D."/>
            <person name="Johansson T."/>
            <person name="Persson P."/>
            <person name="Tunlid A."/>
        </authorList>
    </citation>
    <scope>NUCLEOTIDE SEQUENCE [LARGE SCALE GENOMIC DNA]</scope>
    <source>
        <strain evidence="2 3">CBS 146.42</strain>
    </source>
</reference>
<keyword evidence="3" id="KW-1185">Reference proteome</keyword>
<proteinExistence type="predicted"/>
<dbReference type="PANTHER" id="PTHR40465:SF1">
    <property type="entry name" value="DUF6534 DOMAIN-CONTAINING PROTEIN"/>
    <property type="match status" value="1"/>
</dbReference>
<sequence>MADILSSRLSLGDVEEIAALYVMNWYLETKRPAFFGYCFDILLYGFLTVQVYLYHLAFPNNGILTKMAVYLVYIIGSIQTIFALRDFYELFCFPGRLVQAKPILLSDLHAFGFMWLTIPVSSALVAVTVQLFYAQRIWIVSHSKGIALTVAFLALAQLGCGIFSAIVTYASMQPPPHGGLESRKSGVNALLELFAIL</sequence>
<feature type="transmembrane region" description="Helical" evidence="1">
    <location>
        <begin position="108"/>
        <end position="134"/>
    </location>
</feature>
<dbReference type="AlphaFoldDB" id="A0A8H5LNC7"/>
<protein>
    <recommendedName>
        <fullName evidence="4">Transmembrane protein</fullName>
    </recommendedName>
</protein>
<evidence type="ECO:0000313" key="2">
    <source>
        <dbReference type="EMBL" id="KAF5363562.1"/>
    </source>
</evidence>
<evidence type="ECO:0000313" key="3">
    <source>
        <dbReference type="Proteomes" id="UP000559027"/>
    </source>
</evidence>
<feature type="transmembrane region" description="Helical" evidence="1">
    <location>
        <begin position="67"/>
        <end position="88"/>
    </location>
</feature>
<keyword evidence="1" id="KW-0812">Transmembrane</keyword>
<dbReference type="PANTHER" id="PTHR40465">
    <property type="entry name" value="CHROMOSOME 1, WHOLE GENOME SHOTGUN SEQUENCE"/>
    <property type="match status" value="1"/>
</dbReference>
<evidence type="ECO:0008006" key="4">
    <source>
        <dbReference type="Google" id="ProtNLM"/>
    </source>
</evidence>
<comment type="caution">
    <text evidence="2">The sequence shown here is derived from an EMBL/GenBank/DDBJ whole genome shotgun (WGS) entry which is preliminary data.</text>
</comment>
<keyword evidence="1" id="KW-1133">Transmembrane helix</keyword>
<accession>A0A8H5LNC7</accession>
<keyword evidence="1" id="KW-0472">Membrane</keyword>